<organism evidence="15 16">
    <name type="scientific">Coilia grayii</name>
    <name type="common">Gray's grenadier anchovy</name>
    <dbReference type="NCBI Taxonomy" id="363190"/>
    <lineage>
        <taxon>Eukaryota</taxon>
        <taxon>Metazoa</taxon>
        <taxon>Chordata</taxon>
        <taxon>Craniata</taxon>
        <taxon>Vertebrata</taxon>
        <taxon>Euteleostomi</taxon>
        <taxon>Actinopterygii</taxon>
        <taxon>Neopterygii</taxon>
        <taxon>Teleostei</taxon>
        <taxon>Clupei</taxon>
        <taxon>Clupeiformes</taxon>
        <taxon>Clupeoidei</taxon>
        <taxon>Engraulidae</taxon>
        <taxon>Coilinae</taxon>
        <taxon>Coilia</taxon>
    </lineage>
</organism>
<name>A0ABD1JH74_9TELE</name>
<evidence type="ECO:0000256" key="4">
    <source>
        <dbReference type="ARBA" id="ARBA00022729"/>
    </source>
</evidence>
<accession>A0ABD1JH74</accession>
<evidence type="ECO:0000313" key="16">
    <source>
        <dbReference type="Proteomes" id="UP001591681"/>
    </source>
</evidence>
<comment type="similarity">
    <text evidence="2">Belongs to the immunoglobulin superfamily. ICAM family.</text>
</comment>
<sequence>MGYLTVTAALLWMAYGLSLLMTIVADCTGPEPVIDPPHLVVRYGDPASANCSAPQHVNKIGWEATVGTTNVEGPQQLVWNVSSVTDWSLGSGVMCYTNGESGQCIQNLAITIYKNPDSVTARLIYYPGALVEGEQYSLECEVQSVAPVRNLTVTWFRGDQEVEQQSNYTQFSIEGDQSKDVTVWTRLTNTASREDHEAYYSCAANLDLNTAEPIPSVRSRFTQLKVWYRPRIVSSSQNVSLGAGDLLELHCIADAHPSPTYQWRRDNMTLENENNATLRIESASEDQAGDYECIVNNDIGETSTKMRVDVYRNYTILIAIFLVLVVGALIAVFIVIYSIHHKKNKTGEYRLTKVKVGSSLNGQVAQANGH</sequence>
<dbReference type="InterPro" id="IPR036179">
    <property type="entry name" value="Ig-like_dom_sf"/>
</dbReference>
<evidence type="ECO:0000256" key="10">
    <source>
        <dbReference type="ARBA" id="ARBA00023180"/>
    </source>
</evidence>
<dbReference type="SMART" id="SM00409">
    <property type="entry name" value="IG"/>
    <property type="match status" value="2"/>
</dbReference>
<keyword evidence="4 13" id="KW-0732">Signal</keyword>
<evidence type="ECO:0000256" key="3">
    <source>
        <dbReference type="ARBA" id="ARBA00022692"/>
    </source>
</evidence>
<dbReference type="InterPro" id="IPR007110">
    <property type="entry name" value="Ig-like_dom"/>
</dbReference>
<dbReference type="Pfam" id="PF03921">
    <property type="entry name" value="ICAM_N"/>
    <property type="match status" value="1"/>
</dbReference>
<keyword evidence="6" id="KW-0130">Cell adhesion</keyword>
<feature type="domain" description="Ig-like" evidence="14">
    <location>
        <begin position="116"/>
        <end position="222"/>
    </location>
</feature>
<dbReference type="PANTHER" id="PTHR13771:SF9">
    <property type="entry name" value="INTERCELLULAR ADHESION MOLECULE 5"/>
    <property type="match status" value="1"/>
</dbReference>
<dbReference type="InterPro" id="IPR003598">
    <property type="entry name" value="Ig_sub2"/>
</dbReference>
<keyword evidence="10" id="KW-0325">Glycoprotein</keyword>
<feature type="signal peptide" evidence="13">
    <location>
        <begin position="1"/>
        <end position="25"/>
    </location>
</feature>
<keyword evidence="9" id="KW-1015">Disulfide bond</keyword>
<evidence type="ECO:0000256" key="11">
    <source>
        <dbReference type="ARBA" id="ARBA00023319"/>
    </source>
</evidence>
<evidence type="ECO:0000256" key="13">
    <source>
        <dbReference type="SAM" id="SignalP"/>
    </source>
</evidence>
<dbReference type="GO" id="GO:0007155">
    <property type="term" value="P:cell adhesion"/>
    <property type="evidence" value="ECO:0007669"/>
    <property type="project" value="UniProtKB-KW"/>
</dbReference>
<keyword evidence="8 12" id="KW-0472">Membrane</keyword>
<dbReference type="Proteomes" id="UP001591681">
    <property type="component" value="Unassembled WGS sequence"/>
</dbReference>
<dbReference type="SMART" id="SM00408">
    <property type="entry name" value="IGc2"/>
    <property type="match status" value="2"/>
</dbReference>
<dbReference type="InterPro" id="IPR013783">
    <property type="entry name" value="Ig-like_fold"/>
</dbReference>
<dbReference type="Pfam" id="PF13927">
    <property type="entry name" value="Ig_3"/>
    <property type="match status" value="1"/>
</dbReference>
<dbReference type="InterPro" id="IPR003987">
    <property type="entry name" value="ICAM_VCAM_N"/>
</dbReference>
<dbReference type="PANTHER" id="PTHR13771">
    <property type="entry name" value="INTERCELLULAR ADHESION MOLECULE"/>
    <property type="match status" value="1"/>
</dbReference>
<dbReference type="PROSITE" id="PS50835">
    <property type="entry name" value="IG_LIKE"/>
    <property type="match status" value="2"/>
</dbReference>
<evidence type="ECO:0000256" key="1">
    <source>
        <dbReference type="ARBA" id="ARBA00004479"/>
    </source>
</evidence>
<dbReference type="SUPFAM" id="SSF48726">
    <property type="entry name" value="Immunoglobulin"/>
    <property type="match status" value="3"/>
</dbReference>
<evidence type="ECO:0000256" key="7">
    <source>
        <dbReference type="ARBA" id="ARBA00022989"/>
    </source>
</evidence>
<dbReference type="InterPro" id="IPR003599">
    <property type="entry name" value="Ig_sub"/>
</dbReference>
<reference evidence="15 16" key="1">
    <citation type="submission" date="2024-09" db="EMBL/GenBank/DDBJ databases">
        <title>A chromosome-level genome assembly of Gray's grenadier anchovy, Coilia grayii.</title>
        <authorList>
            <person name="Fu Z."/>
        </authorList>
    </citation>
    <scope>NUCLEOTIDE SEQUENCE [LARGE SCALE GENOMIC DNA]</scope>
    <source>
        <strain evidence="15">G4</strain>
        <tissue evidence="15">Muscle</tissue>
    </source>
</reference>
<feature type="domain" description="Ig-like" evidence="14">
    <location>
        <begin position="230"/>
        <end position="309"/>
    </location>
</feature>
<keyword evidence="3 12" id="KW-0812">Transmembrane</keyword>
<evidence type="ECO:0000256" key="8">
    <source>
        <dbReference type="ARBA" id="ARBA00023136"/>
    </source>
</evidence>
<evidence type="ECO:0000313" key="15">
    <source>
        <dbReference type="EMBL" id="KAL2086509.1"/>
    </source>
</evidence>
<dbReference type="InterPro" id="IPR003597">
    <property type="entry name" value="Ig_C1-set"/>
</dbReference>
<dbReference type="GO" id="GO:0016020">
    <property type="term" value="C:membrane"/>
    <property type="evidence" value="ECO:0007669"/>
    <property type="project" value="UniProtKB-SubCell"/>
</dbReference>
<dbReference type="FunFam" id="2.60.40.10:FF:000032">
    <property type="entry name" value="palladin isoform X1"/>
    <property type="match status" value="1"/>
</dbReference>
<keyword evidence="5" id="KW-0677">Repeat</keyword>
<dbReference type="EMBL" id="JBHFQA010000015">
    <property type="protein sequence ID" value="KAL2086509.1"/>
    <property type="molecule type" value="Genomic_DNA"/>
</dbReference>
<dbReference type="AlphaFoldDB" id="A0ABD1JH74"/>
<dbReference type="InterPro" id="IPR013768">
    <property type="entry name" value="ICAM_N"/>
</dbReference>
<keyword evidence="7 12" id="KW-1133">Transmembrane helix</keyword>
<proteinExistence type="inferred from homology"/>
<comment type="caution">
    <text evidence="15">The sequence shown here is derived from an EMBL/GenBank/DDBJ whole genome shotgun (WGS) entry which is preliminary data.</text>
</comment>
<dbReference type="InterPro" id="IPR047012">
    <property type="entry name" value="ICAM_VCAM"/>
</dbReference>
<dbReference type="PRINTS" id="PR01472">
    <property type="entry name" value="ICAMVCAM1"/>
</dbReference>
<dbReference type="Pfam" id="PF07654">
    <property type="entry name" value="C1-set"/>
    <property type="match status" value="1"/>
</dbReference>
<feature type="chain" id="PRO_5044752100" description="Ig-like domain-containing protein" evidence="13">
    <location>
        <begin position="26"/>
        <end position="370"/>
    </location>
</feature>
<dbReference type="Gene3D" id="2.60.40.10">
    <property type="entry name" value="Immunoglobulins"/>
    <property type="match status" value="3"/>
</dbReference>
<keyword evidence="11" id="KW-0393">Immunoglobulin domain</keyword>
<evidence type="ECO:0000259" key="14">
    <source>
        <dbReference type="PROSITE" id="PS50835"/>
    </source>
</evidence>
<comment type="subcellular location">
    <subcellularLocation>
        <location evidence="1">Membrane</location>
        <topology evidence="1">Single-pass type I membrane protein</topology>
    </subcellularLocation>
</comment>
<evidence type="ECO:0000256" key="2">
    <source>
        <dbReference type="ARBA" id="ARBA00005925"/>
    </source>
</evidence>
<evidence type="ECO:0000256" key="9">
    <source>
        <dbReference type="ARBA" id="ARBA00023157"/>
    </source>
</evidence>
<evidence type="ECO:0000256" key="12">
    <source>
        <dbReference type="SAM" id="Phobius"/>
    </source>
</evidence>
<gene>
    <name evidence="15" type="ORF">ACEWY4_017568</name>
</gene>
<keyword evidence="16" id="KW-1185">Reference proteome</keyword>
<protein>
    <recommendedName>
        <fullName evidence="14">Ig-like domain-containing protein</fullName>
    </recommendedName>
</protein>
<evidence type="ECO:0000256" key="5">
    <source>
        <dbReference type="ARBA" id="ARBA00022737"/>
    </source>
</evidence>
<feature type="transmembrane region" description="Helical" evidence="12">
    <location>
        <begin position="314"/>
        <end position="337"/>
    </location>
</feature>
<evidence type="ECO:0000256" key="6">
    <source>
        <dbReference type="ARBA" id="ARBA00022889"/>
    </source>
</evidence>